<accession>A0AAX6MSA3</accession>
<dbReference type="Proteomes" id="UP001369815">
    <property type="component" value="Unassembled WGS sequence"/>
</dbReference>
<organism evidence="2 3">
    <name type="scientific">Daldinia eschscholtzii</name>
    <dbReference type="NCBI Taxonomy" id="292717"/>
    <lineage>
        <taxon>Eukaryota</taxon>
        <taxon>Fungi</taxon>
        <taxon>Dikarya</taxon>
        <taxon>Ascomycota</taxon>
        <taxon>Pezizomycotina</taxon>
        <taxon>Sordariomycetes</taxon>
        <taxon>Xylariomycetidae</taxon>
        <taxon>Xylariales</taxon>
        <taxon>Hypoxylaceae</taxon>
        <taxon>Daldinia</taxon>
    </lineage>
</organism>
<keyword evidence="3" id="KW-1185">Reference proteome</keyword>
<name>A0AAX6MSA3_9PEZI</name>
<gene>
    <name evidence="2" type="ORF">Daesc_003135</name>
</gene>
<evidence type="ECO:0000313" key="3">
    <source>
        <dbReference type="Proteomes" id="UP001369815"/>
    </source>
</evidence>
<evidence type="ECO:0000313" key="2">
    <source>
        <dbReference type="EMBL" id="KAK6955495.1"/>
    </source>
</evidence>
<dbReference type="AlphaFoldDB" id="A0AAX6MSA3"/>
<feature type="signal peptide" evidence="1">
    <location>
        <begin position="1"/>
        <end position="19"/>
    </location>
</feature>
<sequence>MRLSAVLATTAIPVAFAAAQQRVIAHSTSMKIEDAPGSTMASTPVLVNSTNSLAQPPKPLTTAAAEKPALEKASVMGLIVFSAAGLYLL</sequence>
<protein>
    <submittedName>
        <fullName evidence="2">Uncharacterized protein</fullName>
    </submittedName>
</protein>
<comment type="caution">
    <text evidence="2">The sequence shown here is derived from an EMBL/GenBank/DDBJ whole genome shotgun (WGS) entry which is preliminary data.</text>
</comment>
<proteinExistence type="predicted"/>
<evidence type="ECO:0000256" key="1">
    <source>
        <dbReference type="SAM" id="SignalP"/>
    </source>
</evidence>
<feature type="chain" id="PRO_5043466823" evidence="1">
    <location>
        <begin position="20"/>
        <end position="89"/>
    </location>
</feature>
<dbReference type="EMBL" id="JBANMG010000003">
    <property type="protein sequence ID" value="KAK6955495.1"/>
    <property type="molecule type" value="Genomic_DNA"/>
</dbReference>
<keyword evidence="1" id="KW-0732">Signal</keyword>
<reference evidence="2 3" key="1">
    <citation type="journal article" date="2024" name="Front Chem Biol">
        <title>Unveiling the potential of Daldinia eschscholtzii MFLUCC 19-0629 through bioactivity and bioinformatics studies for enhanced sustainable agriculture production.</title>
        <authorList>
            <person name="Brooks S."/>
            <person name="Weaver J.A."/>
            <person name="Klomchit A."/>
            <person name="Alharthi S.A."/>
            <person name="Onlamun T."/>
            <person name="Nurani R."/>
            <person name="Vong T.K."/>
            <person name="Alberti F."/>
            <person name="Greco C."/>
        </authorList>
    </citation>
    <scope>NUCLEOTIDE SEQUENCE [LARGE SCALE GENOMIC DNA]</scope>
    <source>
        <strain evidence="2">MFLUCC 19-0629</strain>
    </source>
</reference>